<feature type="compositionally biased region" description="Low complexity" evidence="3">
    <location>
        <begin position="72"/>
        <end position="83"/>
    </location>
</feature>
<dbReference type="AlphaFoldDB" id="A0A6A6U2B2"/>
<feature type="region of interest" description="Disordered" evidence="3">
    <location>
        <begin position="1"/>
        <end position="105"/>
    </location>
</feature>
<evidence type="ECO:0000256" key="3">
    <source>
        <dbReference type="SAM" id="MobiDB-lite"/>
    </source>
</evidence>
<feature type="compositionally biased region" description="Polar residues" evidence="3">
    <location>
        <begin position="23"/>
        <end position="40"/>
    </location>
</feature>
<feature type="region of interest" description="Disordered" evidence="3">
    <location>
        <begin position="639"/>
        <end position="672"/>
    </location>
</feature>
<dbReference type="InterPro" id="IPR050348">
    <property type="entry name" value="Protein-Tyr_Phosphatase"/>
</dbReference>
<dbReference type="Pfam" id="PF00102">
    <property type="entry name" value="Y_phosphatase"/>
    <property type="match status" value="2"/>
</dbReference>
<dbReference type="InterPro" id="IPR036873">
    <property type="entry name" value="Rhodanese-like_dom_sf"/>
</dbReference>
<dbReference type="InterPro" id="IPR000387">
    <property type="entry name" value="Tyr_Pase_dom"/>
</dbReference>
<feature type="domain" description="Tyrosine specific protein phosphatases" evidence="5">
    <location>
        <begin position="720"/>
        <end position="861"/>
    </location>
</feature>
<gene>
    <name evidence="7" type="ORF">BT63DRAFT_417315</name>
</gene>
<dbReference type="SMART" id="SM00450">
    <property type="entry name" value="RHOD"/>
    <property type="match status" value="1"/>
</dbReference>
<dbReference type="InterPro" id="IPR029021">
    <property type="entry name" value="Prot-tyrosine_phosphatase-like"/>
</dbReference>
<dbReference type="PANTHER" id="PTHR19134">
    <property type="entry name" value="RECEPTOR-TYPE TYROSINE-PROTEIN PHOSPHATASE"/>
    <property type="match status" value="1"/>
</dbReference>
<dbReference type="InterPro" id="IPR001763">
    <property type="entry name" value="Rhodanese-like_dom"/>
</dbReference>
<dbReference type="EC" id="3.1.3.48" evidence="2"/>
<dbReference type="GO" id="GO:0004725">
    <property type="term" value="F:protein tyrosine phosphatase activity"/>
    <property type="evidence" value="ECO:0007669"/>
    <property type="project" value="UniProtKB-EC"/>
</dbReference>
<dbReference type="SMART" id="SM00194">
    <property type="entry name" value="PTPc"/>
    <property type="match status" value="1"/>
</dbReference>
<feature type="compositionally biased region" description="Polar residues" evidence="3">
    <location>
        <begin position="1"/>
        <end position="12"/>
    </location>
</feature>
<evidence type="ECO:0000259" key="6">
    <source>
        <dbReference type="PROSITE" id="PS50206"/>
    </source>
</evidence>
<dbReference type="Gene3D" id="3.90.190.10">
    <property type="entry name" value="Protein tyrosine phosphatase superfamily"/>
    <property type="match status" value="1"/>
</dbReference>
<evidence type="ECO:0000256" key="1">
    <source>
        <dbReference type="ARBA" id="ARBA00009649"/>
    </source>
</evidence>
<dbReference type="EMBL" id="MU004240">
    <property type="protein sequence ID" value="KAF2665786.1"/>
    <property type="molecule type" value="Genomic_DNA"/>
</dbReference>
<dbReference type="PANTHER" id="PTHR19134:SF561">
    <property type="entry name" value="PROTEIN TYROSINE PHOSPHATASE 36E, ISOFORM A"/>
    <property type="match status" value="1"/>
</dbReference>
<dbReference type="PROSITE" id="PS50056">
    <property type="entry name" value="TYR_PHOSPHATASE_2"/>
    <property type="match status" value="1"/>
</dbReference>
<accession>A0A6A6U2B2</accession>
<sequence>MSTANASRSPCSSPMGRGHHQRINTPLVTNNSITTPSAQIRASRPAVSRHTSRQPAERHDASPNYFNLAVDASKSGASSGAGAHARNNWSPPSSRIRSTAAASPRIIPVDQNPDFAEFKRQSDLRGSQSGFNFNISSSFASQGGDVQPSRPTSVKVTSPTTKTVPGALETYLHEEKPRSPKRTLSSPYTNITDRPRRNSPAGFTDREALAAPQAVQFLRDDEIRLSLPPAIHNAPLAALHSRAETLPTNGRKEGMDSTDGPPFAPPSHIVTLLEASNEEVLLLDLRVSTQYSRSKIRGALNLCIPTTLLKRASYNTQKLAETFNRSADQKKKFERWRSCKYIVVYDASASKAKDAQACVNMLKKFATEGWSGTSYVIRGGFYDFARQFPLFVQTDSSSSSNESPASLLTLPSNNLAPVIGGCPMPMTKSAANPFFGNIRQNMDLIGGVGQIAMKRPINMTAVQLEEIPQWLRLASDERNDGKLASDKFLAIEKMEQKRMQQALSGQVHYGTPGTPGTRNVQLAGIEKGSKNRYNNIWPYEHSRVKIEGLPAGACDYINANHIKATWSNKRYIATQGPIPSTFNDFWKAVWQQDVRVILMLTAEMESGQVKAHNYWSQKHFGPLHLTFLSEHRASLEPSKIHHHTERPSAGRRRSTNPVFGKTPPQLPQEVDPDSEQPFVMVRRFTLSNDLEPFARMREVTQLQYSNWPDFGAPAHPAHLLGLVEQCDAVVRRTTAASPATPAEDDVRPMLVHCSAGCGRTGTFCTVDSVIDMMKRQRTHRKQSKPVSLDRQYTPMEIDKSLSSVFSSHELTDNSSSGSITPMSGNGEQDWVVRDDIDLVEKAVEDFRLQRLSMVQSLRQYVLCYETVLEWLAEQTPRSA</sequence>
<dbReference type="InterPro" id="IPR003595">
    <property type="entry name" value="Tyr_Pase_cat"/>
</dbReference>
<dbReference type="PROSITE" id="PS00383">
    <property type="entry name" value="TYR_PHOSPHATASE_1"/>
    <property type="match status" value="1"/>
</dbReference>
<evidence type="ECO:0000313" key="8">
    <source>
        <dbReference type="Proteomes" id="UP000799302"/>
    </source>
</evidence>
<proteinExistence type="inferred from homology"/>
<evidence type="ECO:0000256" key="2">
    <source>
        <dbReference type="ARBA" id="ARBA00013064"/>
    </source>
</evidence>
<feature type="domain" description="Rhodanese" evidence="6">
    <location>
        <begin position="276"/>
        <end position="393"/>
    </location>
</feature>
<dbReference type="Gene3D" id="3.40.250.10">
    <property type="entry name" value="Rhodanese-like domain"/>
    <property type="match status" value="1"/>
</dbReference>
<feature type="region of interest" description="Disordered" evidence="3">
    <location>
        <begin position="140"/>
        <end position="204"/>
    </location>
</feature>
<dbReference type="PRINTS" id="PR00700">
    <property type="entry name" value="PRTYPHPHTASE"/>
</dbReference>
<feature type="compositionally biased region" description="Low complexity" evidence="3">
    <location>
        <begin position="151"/>
        <end position="165"/>
    </location>
</feature>
<evidence type="ECO:0000259" key="5">
    <source>
        <dbReference type="PROSITE" id="PS50056"/>
    </source>
</evidence>
<dbReference type="CDD" id="cd01446">
    <property type="entry name" value="DSP_MapKP"/>
    <property type="match status" value="1"/>
</dbReference>
<dbReference type="Pfam" id="PF00581">
    <property type="entry name" value="Rhodanese"/>
    <property type="match status" value="1"/>
</dbReference>
<dbReference type="FunFam" id="3.40.250.10:FF:000051">
    <property type="entry name" value="Protein tyrosine phosphatase (Pyp1), putative"/>
    <property type="match status" value="1"/>
</dbReference>
<feature type="compositionally biased region" description="Basic residues" evidence="3">
    <location>
        <begin position="640"/>
        <end position="654"/>
    </location>
</feature>
<dbReference type="CDD" id="cd18533">
    <property type="entry name" value="PTP_fungal"/>
    <property type="match status" value="1"/>
</dbReference>
<feature type="compositionally biased region" description="Polar residues" evidence="3">
    <location>
        <begin position="182"/>
        <end position="192"/>
    </location>
</feature>
<dbReference type="PROSITE" id="PS50055">
    <property type="entry name" value="TYR_PHOSPHATASE_PTP"/>
    <property type="match status" value="1"/>
</dbReference>
<dbReference type="PROSITE" id="PS50206">
    <property type="entry name" value="RHODANESE_3"/>
    <property type="match status" value="1"/>
</dbReference>
<keyword evidence="8" id="KW-1185">Reference proteome</keyword>
<reference evidence="7" key="1">
    <citation type="journal article" date="2020" name="Stud. Mycol.">
        <title>101 Dothideomycetes genomes: a test case for predicting lifestyles and emergence of pathogens.</title>
        <authorList>
            <person name="Haridas S."/>
            <person name="Albert R."/>
            <person name="Binder M."/>
            <person name="Bloem J."/>
            <person name="Labutti K."/>
            <person name="Salamov A."/>
            <person name="Andreopoulos B."/>
            <person name="Baker S."/>
            <person name="Barry K."/>
            <person name="Bills G."/>
            <person name="Bluhm B."/>
            <person name="Cannon C."/>
            <person name="Castanera R."/>
            <person name="Culley D."/>
            <person name="Daum C."/>
            <person name="Ezra D."/>
            <person name="Gonzalez J."/>
            <person name="Henrissat B."/>
            <person name="Kuo A."/>
            <person name="Liang C."/>
            <person name="Lipzen A."/>
            <person name="Lutzoni F."/>
            <person name="Magnuson J."/>
            <person name="Mondo S."/>
            <person name="Nolan M."/>
            <person name="Ohm R."/>
            <person name="Pangilinan J."/>
            <person name="Park H.-J."/>
            <person name="Ramirez L."/>
            <person name="Alfaro M."/>
            <person name="Sun H."/>
            <person name="Tritt A."/>
            <person name="Yoshinaga Y."/>
            <person name="Zwiers L.-H."/>
            <person name="Turgeon B."/>
            <person name="Goodwin S."/>
            <person name="Spatafora J."/>
            <person name="Crous P."/>
            <person name="Grigoriev I."/>
        </authorList>
    </citation>
    <scope>NUCLEOTIDE SEQUENCE</scope>
    <source>
        <strain evidence="7">CBS 115976</strain>
    </source>
</reference>
<name>A0A6A6U2B2_9PEZI</name>
<comment type="similarity">
    <text evidence="1">Belongs to the protein-tyrosine phosphatase family. Non-receptor class subfamily.</text>
</comment>
<feature type="compositionally biased region" description="Polar residues" evidence="3">
    <location>
        <begin position="87"/>
        <end position="101"/>
    </location>
</feature>
<dbReference type="SUPFAM" id="SSF52821">
    <property type="entry name" value="Rhodanese/Cell cycle control phosphatase"/>
    <property type="match status" value="1"/>
</dbReference>
<dbReference type="InterPro" id="IPR000242">
    <property type="entry name" value="PTP_cat"/>
</dbReference>
<organism evidence="7 8">
    <name type="scientific">Microthyrium microscopicum</name>
    <dbReference type="NCBI Taxonomy" id="703497"/>
    <lineage>
        <taxon>Eukaryota</taxon>
        <taxon>Fungi</taxon>
        <taxon>Dikarya</taxon>
        <taxon>Ascomycota</taxon>
        <taxon>Pezizomycotina</taxon>
        <taxon>Dothideomycetes</taxon>
        <taxon>Dothideomycetes incertae sedis</taxon>
        <taxon>Microthyriales</taxon>
        <taxon>Microthyriaceae</taxon>
        <taxon>Microthyrium</taxon>
    </lineage>
</organism>
<dbReference type="SMART" id="SM00404">
    <property type="entry name" value="PTPc_motif"/>
    <property type="match status" value="1"/>
</dbReference>
<dbReference type="Proteomes" id="UP000799302">
    <property type="component" value="Unassembled WGS sequence"/>
</dbReference>
<evidence type="ECO:0000313" key="7">
    <source>
        <dbReference type="EMBL" id="KAF2665786.1"/>
    </source>
</evidence>
<dbReference type="InterPro" id="IPR016130">
    <property type="entry name" value="Tyr_Pase_AS"/>
</dbReference>
<dbReference type="SUPFAM" id="SSF52799">
    <property type="entry name" value="(Phosphotyrosine protein) phosphatases II"/>
    <property type="match status" value="1"/>
</dbReference>
<feature type="domain" description="Tyrosine-protein phosphatase" evidence="4">
    <location>
        <begin position="530"/>
        <end position="870"/>
    </location>
</feature>
<dbReference type="OrthoDB" id="6058203at2759"/>
<evidence type="ECO:0000259" key="4">
    <source>
        <dbReference type="PROSITE" id="PS50055"/>
    </source>
</evidence>
<protein>
    <recommendedName>
        <fullName evidence="2">protein-tyrosine-phosphatase</fullName>
        <ecNumber evidence="2">3.1.3.48</ecNumber>
    </recommendedName>
</protein>